<evidence type="ECO:0000313" key="1">
    <source>
        <dbReference type="EMBL" id="EPX63443.1"/>
    </source>
</evidence>
<reference evidence="1" key="1">
    <citation type="submission" date="2013-05" db="EMBL/GenBank/DDBJ databases">
        <title>Genome assembly of Cystobacter fuscus DSM 2262.</title>
        <authorList>
            <person name="Sharma G."/>
            <person name="Khatri I."/>
            <person name="Kaur C."/>
            <person name="Mayilraj S."/>
            <person name="Subramanian S."/>
        </authorList>
    </citation>
    <scope>NUCLEOTIDE SEQUENCE [LARGE SCALE GENOMIC DNA]</scope>
    <source>
        <strain evidence="1">DSM 2262</strain>
    </source>
</reference>
<comment type="caution">
    <text evidence="1">The sequence shown here is derived from an EMBL/GenBank/DDBJ whole genome shotgun (WGS) entry which is preliminary data.</text>
</comment>
<evidence type="ECO:0000313" key="2">
    <source>
        <dbReference type="Proteomes" id="UP000011682"/>
    </source>
</evidence>
<dbReference type="EMBL" id="ANAH02000005">
    <property type="protein sequence ID" value="EPX63443.1"/>
    <property type="molecule type" value="Genomic_DNA"/>
</dbReference>
<dbReference type="Proteomes" id="UP000011682">
    <property type="component" value="Unassembled WGS sequence"/>
</dbReference>
<dbReference type="AlphaFoldDB" id="S9R3G7"/>
<gene>
    <name evidence="1" type="ORF">D187_005849</name>
</gene>
<sequence length="45" mass="4587">MVIPGGLAVEENFKESELLTTGEGLTLLANEARLASLAALACGGR</sequence>
<protein>
    <submittedName>
        <fullName evidence="1">Uncharacterized protein</fullName>
    </submittedName>
</protein>
<organism evidence="1 2">
    <name type="scientific">Cystobacter fuscus (strain ATCC 25194 / DSM 2262 / NBRC 100088 / M29)</name>
    <dbReference type="NCBI Taxonomy" id="1242864"/>
    <lineage>
        <taxon>Bacteria</taxon>
        <taxon>Pseudomonadati</taxon>
        <taxon>Myxococcota</taxon>
        <taxon>Myxococcia</taxon>
        <taxon>Myxococcales</taxon>
        <taxon>Cystobacterineae</taxon>
        <taxon>Archangiaceae</taxon>
        <taxon>Cystobacter</taxon>
    </lineage>
</organism>
<dbReference type="RefSeq" id="WP_002623512.1">
    <property type="nucleotide sequence ID" value="NZ_ANAH02000005.1"/>
</dbReference>
<proteinExistence type="predicted"/>
<keyword evidence="2" id="KW-1185">Reference proteome</keyword>
<accession>S9R3G7</accession>
<name>S9R3G7_CYSF2</name>